<keyword evidence="3" id="KW-1133">Transmembrane helix</keyword>
<keyword evidence="3" id="KW-0812">Transmembrane</keyword>
<dbReference type="GO" id="GO:0016740">
    <property type="term" value="F:transferase activity"/>
    <property type="evidence" value="ECO:0007669"/>
    <property type="project" value="UniProtKB-KW"/>
</dbReference>
<evidence type="ECO:0000259" key="6">
    <source>
        <dbReference type="Pfam" id="PF11329"/>
    </source>
</evidence>
<feature type="transmembrane region" description="Helical" evidence="3">
    <location>
        <begin position="394"/>
        <end position="412"/>
    </location>
</feature>
<keyword evidence="1" id="KW-0328">Glycosyltransferase</keyword>
<feature type="transmembrane region" description="Helical" evidence="3">
    <location>
        <begin position="918"/>
        <end position="936"/>
    </location>
</feature>
<dbReference type="Pfam" id="PF17167">
    <property type="entry name" value="Glyco_hydro_94"/>
    <property type="match status" value="1"/>
</dbReference>
<feature type="domain" description="DUF3131" evidence="6">
    <location>
        <begin position="983"/>
        <end position="1077"/>
    </location>
</feature>
<feature type="domain" description="Glycosyl hydrolase 94 supersandwich" evidence="4">
    <location>
        <begin position="1499"/>
        <end position="1776"/>
    </location>
</feature>
<dbReference type="InterPro" id="IPR052047">
    <property type="entry name" value="GH94_Enzymes"/>
</dbReference>
<sequence length="2797" mass="302465">MIRAGLFGAERLEYHAISLAQAQPVIGRAARVPPLSKRVQENATVLLSAHRSCTQASQAGLTVTPATEWLLDNYHLVEKQLRQIKRDLPSGYYRQLPKLSTGPFTGYPRVLGIAWAFVAHTDSLMNGSVFARFVRAYQTVDPLTIGELWALAITLRIVLIENMRRVTDQIVAEQNNRQAADDLVDRVMGQAGAGSATVAPDPTFRALAEATQALEGGPLPDAFAARIAQRLRGFDAVETPLHGWLTECLIAQGLTVDDVVLLAQSEQGASNVTMRNIVTSMRLISEMDWPDVFEEVSAVDAQLRASSEFAAMDFASRNQYRTAIETLARGSGMTEGAVTDAAMAFVADGATAAARDPGYGLIGPGRRALEADIGYHASLRLQLPRTLVRMGLRGYLAVLWAVALGILGLALVQSGAQGWLVVPLALAGLAPAFEVGSAIVNLAITRIVPPRKLPGLELAHGIPSDMRCLVAVPVLLNTVEDVAACIERLEVHHLSSTEGAVHYAILSDGPDATTENLPQDADLIAHAHSAVARLNKAYPSPGEDRFLFLQRRRLWNPAMGVWMGWERKRGKLTELNRLLRGATDTSFVAPCAVPQDVRFVITLDADTRLLRDTVRRLIGKMAHPLNAPHVDAAAGRVTRGNGILQPRVTPGLPVEDEGTRYQQLNASHGGIDAYAAAISDVYQDLFGEGSFTGKGIYDVDAFEAALVGRVPDNTMLSHDLFEGDLARAALVSDIELVEDFPVRHDIAARRQHRWVRGDWQLLPWLTGLAVAGRGPISALGRWKIIDNLRRSLTAPLSLAALGIGWLMPVPAAVTWTALVLGMLALRFLLPLPLALLPGRAGITASSHVGALGDDARMAAERIALEIALLPDTAARMADAILRTGWRLCVSRRNLLEWMTAANASQRGRLGLLDQYKDMAAGVVLGLVVVGGAIALNPVVWPLVAPIALLWVLSPLIALRVSRPSLPAKTALLSDADRRDLRLVARRTWRFFETYVTAADNDLPPDNFQETPHPLLARRTSPTNIGLYMLATTAAHDLGWIGRAEATARLQRTLATIQRMPTFRGHLYNWYATEDLSVLEPAYVSSVDSGNLAGHLIAVAQACVEWQRTPLSETDWRAGLADILLLASRALEDAPAADAAWTNIWAELSDAAAQHAPLDRLLDLSSAAVTRFRAMKVADPETEFWVVAVRDCLASHAADRNLSHGLRLTVVEHLAREFATGMEFGFLLDEEKKLLSIGFSTTTNQLDPSCYDLLASEARLASLFAIAKGDVATRHWFQLGRAALPMGAGSALISWSGSMFEYLMPSLVMRAPEGSLLSETNRRIVGRHQAHGAAFGIPWGISESAYNARDLNMNYQYSNFGVPGLALKRGLSENRVVAPYATGLAAMMAPAAAMRNFDRLAGLGAEGQFGFYEALDYTGSRLPADTEYAIIRSYMAHHQGMTITAIANVVQGGRLRARFHAEPMIMAVELLLQERVPRDVAGAPPRAEEATVTNPEPNRTPVVRQFLSPATADPTAHLLSNGSYGIMLTPTGAGYSRWRGLAVTRWRDDPTTAPHGAFILARDRLSGARWSTAVQPSDGEQDRHEAVFSEHEAVFTHKAASLKTLTEIVVSAEDDAEARRVTLTNTGRKPREIDLTSYAELVLAPMASDVAHPAFSKLFVVTDFLPDLGVLIATRRSRAPGDPEIWAAHIAVVEGTEVAPIQFETDRARFIGQGGRIGRAAMDGTDLSQTTGTVLDPVFSIRRSVLVPAGGRTSVTFWTMVADDPEKLLDLVDRHRDSSAFGRAATLSWTQAQVRLRHSGITPTAAADFQRLGGMLLRADARLRAPAPTIVSDAGPQSALWPYGISGDLPIVLFRIEDVQDAPRLREVLAAYEYLWMRGCAFDVVILNDRAASYVQDLQSLIEGAVLSAGARSHPDSSTGRLLGKVHVLRSDLLPEVRDMLLAMASVVLVAARGSMGHQMDAVSRPLVPGALAQSARPTQPISAPQPDPFDTSELEFFNGTGGFAEDGREYVIVLRDGQTTPAPWINVIANPRFGFQVSALGSGHVWSENSRENQLTPWSNDPVTDPAGEAIWLHDLDTGDTWTPTAQPIRDGGLYVARHGFGYSRFAHSAHGIDAALVQFVPMDDPLRISRLTLCNRSNRARRLSVTAYAEWVLGASRGATLRHVTTSLDPDTGAIFARNPFSTAFQGRTAFADLGPETTSQSGDRAEVLGIGGSMARPKGIGAGALSGRTGPALDPCAALQRCVTLAPGETVEILVLLGQAESDDAARALILRHRDADPDATLDLVKRHWADLLETVQVTTPDRATDILLNGWLLYQTVVCRIWARAGFYQASGAYGFRDQLQDGMALAALRPEMTRAHLLRAAARQFPEGDVQHWWLPHSGQGVRTRISDDRVWLGYATAHYVAVSGDALVLDEMVPFLNGPEVPPGAHDDFFLPTMSDETASLFEHCARGLDQAIALTGANGMPLIGTGDWNDGMNRVGEAGQGTSVWLGWLLIATINAMAPHADSRDPDRARRWRDHAAAVRQAIERDGWDGAWYRRGTYDDGALLGSSSSDECRIDSIAQSWAVLSGAADPERARMAMAAMADHLIRPDPGLALLFTPPFDASSQDPGYIKGYPPGLRENGGQYSHAAMWAILAHAKGGDGDAAGSLFALLNPINHALTPQDADRYKVEPYVVAADVYSTAPHEGRGGWSWYTGSAAWMYRAGIEGLIGLTRAGDTLIVDPCFPKHWPQVKAQIRIGGARLSITIDNPNRSGRGIASVTLDGLAIPQEDGIVRVPLAVQGGGQSQALCVTLG</sequence>
<feature type="domain" description="Glycoamylase-like" evidence="5">
    <location>
        <begin position="1253"/>
        <end position="1459"/>
    </location>
</feature>
<dbReference type="Proteomes" id="UP000645462">
    <property type="component" value="Unassembled WGS sequence"/>
</dbReference>
<dbReference type="SMART" id="SM01068">
    <property type="entry name" value="CBM_X"/>
    <property type="match status" value="2"/>
</dbReference>
<dbReference type="InterPro" id="IPR021478">
    <property type="entry name" value="DUF3131"/>
</dbReference>
<dbReference type="Gene3D" id="2.60.420.10">
    <property type="entry name" value="Maltose phosphorylase, domain 3"/>
    <property type="match status" value="1"/>
</dbReference>
<evidence type="ECO:0000256" key="1">
    <source>
        <dbReference type="ARBA" id="ARBA00022676"/>
    </source>
</evidence>
<dbReference type="InterPro" id="IPR011013">
    <property type="entry name" value="Gal_mutarotase_sf_dom"/>
</dbReference>
<gene>
    <name evidence="8" type="ORF">GCM10011363_30220</name>
</gene>
<dbReference type="InterPro" id="IPR012341">
    <property type="entry name" value="6hp_glycosidase-like_sf"/>
</dbReference>
<dbReference type="InterPro" id="IPR010383">
    <property type="entry name" value="Glyco_hydrolase_94_b-supersand"/>
</dbReference>
<evidence type="ECO:0000259" key="4">
    <source>
        <dbReference type="Pfam" id="PF06165"/>
    </source>
</evidence>
<dbReference type="InterPro" id="IPR037018">
    <property type="entry name" value="GH65_N"/>
</dbReference>
<evidence type="ECO:0000313" key="8">
    <source>
        <dbReference type="EMBL" id="GGC11581.1"/>
    </source>
</evidence>
<feature type="transmembrane region" description="Helical" evidence="3">
    <location>
        <begin position="791"/>
        <end position="809"/>
    </location>
</feature>
<dbReference type="Pfam" id="PF10091">
    <property type="entry name" value="Glycoamylase"/>
    <property type="match status" value="1"/>
</dbReference>
<dbReference type="InterPro" id="IPR019282">
    <property type="entry name" value="Glycoamylase-like_cons_dom"/>
</dbReference>
<dbReference type="InterPro" id="IPR008928">
    <property type="entry name" value="6-hairpin_glycosidase_sf"/>
</dbReference>
<dbReference type="CDD" id="cd11753">
    <property type="entry name" value="GH94N_ChvB_NdvB_2_like"/>
    <property type="match status" value="1"/>
</dbReference>
<keyword evidence="2 8" id="KW-0808">Transferase</keyword>
<dbReference type="InterPro" id="IPR033432">
    <property type="entry name" value="GH94_catalytic"/>
</dbReference>
<reference evidence="9" key="1">
    <citation type="journal article" date="2019" name="Int. J. Syst. Evol. Microbiol.">
        <title>The Global Catalogue of Microorganisms (GCM) 10K type strain sequencing project: providing services to taxonomists for standard genome sequencing and annotation.</title>
        <authorList>
            <consortium name="The Broad Institute Genomics Platform"/>
            <consortium name="The Broad Institute Genome Sequencing Center for Infectious Disease"/>
            <person name="Wu L."/>
            <person name="Ma J."/>
        </authorList>
    </citation>
    <scope>NUCLEOTIDE SEQUENCE [LARGE SCALE GENOMIC DNA]</scope>
    <source>
        <strain evidence="9">CGMCC 1.12478</strain>
    </source>
</reference>
<evidence type="ECO:0000256" key="3">
    <source>
        <dbReference type="SAM" id="Phobius"/>
    </source>
</evidence>
<feature type="domain" description="Glycosyl hydrolase 94 catalytic" evidence="7">
    <location>
        <begin position="2290"/>
        <end position="2714"/>
    </location>
</feature>
<organism evidence="8 9">
    <name type="scientific">Marivita lacus</name>
    <dbReference type="NCBI Taxonomy" id="1323742"/>
    <lineage>
        <taxon>Bacteria</taxon>
        <taxon>Pseudomonadati</taxon>
        <taxon>Pseudomonadota</taxon>
        <taxon>Alphaproteobacteria</taxon>
        <taxon>Rhodobacterales</taxon>
        <taxon>Roseobacteraceae</taxon>
        <taxon>Marivita</taxon>
    </lineage>
</organism>
<dbReference type="Gene3D" id="1.50.10.10">
    <property type="match status" value="1"/>
</dbReference>
<dbReference type="EMBL" id="BMFC01000008">
    <property type="protein sequence ID" value="GGC11581.1"/>
    <property type="molecule type" value="Genomic_DNA"/>
</dbReference>
<proteinExistence type="predicted"/>
<dbReference type="SUPFAM" id="SSF48208">
    <property type="entry name" value="Six-hairpin glycosidases"/>
    <property type="match status" value="1"/>
</dbReference>
<dbReference type="RefSeq" id="WP_229747845.1">
    <property type="nucleotide sequence ID" value="NZ_BMFC01000008.1"/>
</dbReference>
<evidence type="ECO:0000259" key="7">
    <source>
        <dbReference type="Pfam" id="PF17167"/>
    </source>
</evidence>
<dbReference type="Gene3D" id="2.70.98.40">
    <property type="entry name" value="Glycoside hydrolase, family 65, N-terminal domain"/>
    <property type="match status" value="2"/>
</dbReference>
<dbReference type="Gene3D" id="1.50.10.140">
    <property type="match status" value="2"/>
</dbReference>
<evidence type="ECO:0000259" key="5">
    <source>
        <dbReference type="Pfam" id="PF10091"/>
    </source>
</evidence>
<keyword evidence="9" id="KW-1185">Reference proteome</keyword>
<dbReference type="SUPFAM" id="SSF74650">
    <property type="entry name" value="Galactose mutarotase-like"/>
    <property type="match status" value="2"/>
</dbReference>
<evidence type="ECO:0000256" key="2">
    <source>
        <dbReference type="ARBA" id="ARBA00022679"/>
    </source>
</evidence>
<feature type="transmembrane region" description="Helical" evidence="3">
    <location>
        <begin position="418"/>
        <end position="444"/>
    </location>
</feature>
<dbReference type="PANTHER" id="PTHR37469:SF2">
    <property type="entry name" value="CELLOBIONIC ACID PHOSPHORYLASE"/>
    <property type="match status" value="1"/>
</dbReference>
<dbReference type="InterPro" id="IPR037820">
    <property type="entry name" value="GH94N_NdvB"/>
</dbReference>
<dbReference type="Pfam" id="PF11329">
    <property type="entry name" value="DUF3131"/>
    <property type="match status" value="1"/>
</dbReference>
<dbReference type="PANTHER" id="PTHR37469">
    <property type="entry name" value="CELLOBIONIC ACID PHOSPHORYLASE-RELATED"/>
    <property type="match status" value="1"/>
</dbReference>
<dbReference type="Pfam" id="PF06165">
    <property type="entry name" value="GH94_b-supersand"/>
    <property type="match status" value="2"/>
</dbReference>
<evidence type="ECO:0000313" key="9">
    <source>
        <dbReference type="Proteomes" id="UP000645462"/>
    </source>
</evidence>
<protein>
    <submittedName>
        <fullName evidence="8">Glycosyl transferase</fullName>
    </submittedName>
</protein>
<keyword evidence="3" id="KW-0472">Membrane</keyword>
<accession>A0ABQ1KYD7</accession>
<dbReference type="InterPro" id="IPR037824">
    <property type="entry name" value="GH94N_2_NdvB"/>
</dbReference>
<comment type="caution">
    <text evidence="8">The sequence shown here is derived from an EMBL/GenBank/DDBJ whole genome shotgun (WGS) entry which is preliminary data.</text>
</comment>
<feature type="domain" description="Glycosyl hydrolase 94 supersandwich" evidence="4">
    <location>
        <begin position="2008"/>
        <end position="2277"/>
    </location>
</feature>
<dbReference type="CDD" id="cd11756">
    <property type="entry name" value="GH94N_ChvB_NdvB_1_like"/>
    <property type="match status" value="1"/>
</dbReference>
<name>A0ABQ1KYD7_9RHOB</name>